<dbReference type="GO" id="GO:0097039">
    <property type="term" value="P:protein linear polyubiquitination"/>
    <property type="evidence" value="ECO:0007669"/>
    <property type="project" value="TreeGrafter"/>
</dbReference>
<dbReference type="SMART" id="SM00184">
    <property type="entry name" value="RING"/>
    <property type="match status" value="3"/>
</dbReference>
<dbReference type="SUPFAM" id="SSF57850">
    <property type="entry name" value="RING/U-box"/>
    <property type="match status" value="4"/>
</dbReference>
<feature type="domain" description="RWD" evidence="10">
    <location>
        <begin position="31"/>
        <end position="168"/>
    </location>
</feature>
<sequence length="531" mass="60318">MSVLEELAFAAAEELELSADQIRANDQLQEDELLAMESIYGENVIILDRQRGLRTFQVHIEPKIPDELTITTKLCTTSSEMEMASTSSTDEFSYSFRVKFLPPIVLTCSFPTSYPSHKPPHFIISVQWLDSLKISGMCSVLDSIWMELQGQEVMYQWIDWLQSSSLSHLGIHQQIILGPYGIKHAGDRRAVSESISPDSDIPLLRRYNDEQVLENFLNNLHECCICFSEHPGGDFVRLPCQHFFCQNCISTYSDLHVSEGTVNKLLCPELKCGGMIPPGILKQLLGNEKYDRYEALMLQKTLDCMSDAVYCPRCEFVCIEDEDHFAQCSKCYFNFCSLCNGARHVGEPCLSPESKLQLLEASLNSPSRTTGAQRRLELENKINEIMSEREVARVSKICPHCKMAISRIDGCNKMVCGSCGKYFCYLCNKPINGYEHFRDGACELFPTVSSVQQQWQERTNGRQAVGRLRSELNLGRGHKCPLCSQENVKTDNNNHVLCWACQTHYCYLCRKVVKRSSEHFGPKKCKQHTEG</sequence>
<dbReference type="InterPro" id="IPR002867">
    <property type="entry name" value="IBR_dom"/>
</dbReference>
<dbReference type="GO" id="GO:0043130">
    <property type="term" value="F:ubiquitin binding"/>
    <property type="evidence" value="ECO:0007669"/>
    <property type="project" value="TreeGrafter"/>
</dbReference>
<accession>A0AAV0PR28</accession>
<dbReference type="Proteomes" id="UP001154282">
    <property type="component" value="Unassembled WGS sequence"/>
</dbReference>
<evidence type="ECO:0000256" key="7">
    <source>
        <dbReference type="ARBA" id="ARBA00022833"/>
    </source>
</evidence>
<organism evidence="12 13">
    <name type="scientific">Linum tenue</name>
    <dbReference type="NCBI Taxonomy" id="586396"/>
    <lineage>
        <taxon>Eukaryota</taxon>
        <taxon>Viridiplantae</taxon>
        <taxon>Streptophyta</taxon>
        <taxon>Embryophyta</taxon>
        <taxon>Tracheophyta</taxon>
        <taxon>Spermatophyta</taxon>
        <taxon>Magnoliopsida</taxon>
        <taxon>eudicotyledons</taxon>
        <taxon>Gunneridae</taxon>
        <taxon>Pentapetalae</taxon>
        <taxon>rosids</taxon>
        <taxon>fabids</taxon>
        <taxon>Malpighiales</taxon>
        <taxon>Linaceae</taxon>
        <taxon>Linum</taxon>
    </lineage>
</organism>
<dbReference type="AlphaFoldDB" id="A0AAV0PR28"/>
<dbReference type="PANTHER" id="PTHR22770">
    <property type="entry name" value="UBIQUITIN CONJUGATING ENZYME 7 INTERACTING PROTEIN-RELATED"/>
    <property type="match status" value="1"/>
</dbReference>
<evidence type="ECO:0000256" key="4">
    <source>
        <dbReference type="ARBA" id="ARBA00022737"/>
    </source>
</evidence>
<dbReference type="CDD" id="cd23134">
    <property type="entry name" value="RING-HC_ITT1-like"/>
    <property type="match status" value="1"/>
</dbReference>
<name>A0AAV0PR28_9ROSI</name>
<evidence type="ECO:0000256" key="8">
    <source>
        <dbReference type="PROSITE-ProRule" id="PRU00175"/>
    </source>
</evidence>
<evidence type="ECO:0000256" key="5">
    <source>
        <dbReference type="ARBA" id="ARBA00022771"/>
    </source>
</evidence>
<keyword evidence="13" id="KW-1185">Reference proteome</keyword>
<dbReference type="PROSITE" id="PS50089">
    <property type="entry name" value="ZF_RING_2"/>
    <property type="match status" value="1"/>
</dbReference>
<feature type="domain" description="RING-type" evidence="11">
    <location>
        <begin position="219"/>
        <end position="448"/>
    </location>
</feature>
<dbReference type="Pfam" id="PF05773">
    <property type="entry name" value="RWD"/>
    <property type="match status" value="1"/>
</dbReference>
<dbReference type="Gene3D" id="3.30.40.10">
    <property type="entry name" value="Zinc/RING finger domain, C3HC4 (zinc finger)"/>
    <property type="match status" value="1"/>
</dbReference>
<dbReference type="PANTHER" id="PTHR22770:SF47">
    <property type="entry name" value="E3 UBIQUITIN-PROTEIN LIGASE RNF216"/>
    <property type="match status" value="1"/>
</dbReference>
<dbReference type="GO" id="GO:0043161">
    <property type="term" value="P:proteasome-mediated ubiquitin-dependent protein catabolic process"/>
    <property type="evidence" value="ECO:0007669"/>
    <property type="project" value="TreeGrafter"/>
</dbReference>
<dbReference type="Pfam" id="PF01485">
    <property type="entry name" value="IBR"/>
    <property type="match status" value="1"/>
</dbReference>
<dbReference type="SUPFAM" id="SSF54495">
    <property type="entry name" value="UBC-like"/>
    <property type="match status" value="1"/>
</dbReference>
<evidence type="ECO:0000259" key="11">
    <source>
        <dbReference type="PROSITE" id="PS51873"/>
    </source>
</evidence>
<comment type="pathway">
    <text evidence="1">Protein modification; protein ubiquitination.</text>
</comment>
<dbReference type="CDD" id="cd20341">
    <property type="entry name" value="BRcat_RBR_RNF14"/>
    <property type="match status" value="1"/>
</dbReference>
<dbReference type="InterPro" id="IPR013083">
    <property type="entry name" value="Znf_RING/FYVE/PHD"/>
</dbReference>
<keyword evidence="7" id="KW-0862">Zinc</keyword>
<dbReference type="CDD" id="cd23820">
    <property type="entry name" value="RWD_RNF14"/>
    <property type="match status" value="1"/>
</dbReference>
<proteinExistence type="predicted"/>
<evidence type="ECO:0008006" key="14">
    <source>
        <dbReference type="Google" id="ProtNLM"/>
    </source>
</evidence>
<keyword evidence="4" id="KW-0677">Repeat</keyword>
<dbReference type="PROSITE" id="PS50908">
    <property type="entry name" value="RWD"/>
    <property type="match status" value="1"/>
</dbReference>
<dbReference type="PROSITE" id="PS51873">
    <property type="entry name" value="TRIAD"/>
    <property type="match status" value="1"/>
</dbReference>
<dbReference type="InterPro" id="IPR016135">
    <property type="entry name" value="UBQ-conjugating_enzyme/RWD"/>
</dbReference>
<dbReference type="InterPro" id="IPR001841">
    <property type="entry name" value="Znf_RING"/>
</dbReference>
<dbReference type="Gene3D" id="3.10.110.10">
    <property type="entry name" value="Ubiquitin Conjugating Enzyme"/>
    <property type="match status" value="1"/>
</dbReference>
<dbReference type="GO" id="GO:0004842">
    <property type="term" value="F:ubiquitin-protein transferase activity"/>
    <property type="evidence" value="ECO:0007669"/>
    <property type="project" value="TreeGrafter"/>
</dbReference>
<keyword evidence="6" id="KW-0833">Ubl conjugation pathway</keyword>
<keyword evidence="5 8" id="KW-0863">Zinc-finger</keyword>
<dbReference type="InterPro" id="IPR044066">
    <property type="entry name" value="TRIAD_supradom"/>
</dbReference>
<evidence type="ECO:0000256" key="3">
    <source>
        <dbReference type="ARBA" id="ARBA00022723"/>
    </source>
</evidence>
<dbReference type="InterPro" id="IPR051628">
    <property type="entry name" value="LUBAC_E3_Ligases"/>
</dbReference>
<evidence type="ECO:0000259" key="9">
    <source>
        <dbReference type="PROSITE" id="PS50089"/>
    </source>
</evidence>
<comment type="caution">
    <text evidence="12">The sequence shown here is derived from an EMBL/GenBank/DDBJ whole genome shotgun (WGS) entry which is preliminary data.</text>
</comment>
<evidence type="ECO:0000313" key="13">
    <source>
        <dbReference type="Proteomes" id="UP001154282"/>
    </source>
</evidence>
<keyword evidence="2" id="KW-0808">Transferase</keyword>
<dbReference type="SMART" id="SM00647">
    <property type="entry name" value="IBR"/>
    <property type="match status" value="2"/>
</dbReference>
<reference evidence="12" key="1">
    <citation type="submission" date="2022-08" db="EMBL/GenBank/DDBJ databases">
        <authorList>
            <person name="Gutierrez-Valencia J."/>
        </authorList>
    </citation>
    <scope>NUCLEOTIDE SEQUENCE</scope>
</reference>
<evidence type="ECO:0000259" key="10">
    <source>
        <dbReference type="PROSITE" id="PS50908"/>
    </source>
</evidence>
<keyword evidence="3" id="KW-0479">Metal-binding</keyword>
<dbReference type="GO" id="GO:0000151">
    <property type="term" value="C:ubiquitin ligase complex"/>
    <property type="evidence" value="ECO:0007669"/>
    <property type="project" value="TreeGrafter"/>
</dbReference>
<dbReference type="PROSITE" id="PS00518">
    <property type="entry name" value="ZF_RING_1"/>
    <property type="match status" value="1"/>
</dbReference>
<evidence type="ECO:0000256" key="2">
    <source>
        <dbReference type="ARBA" id="ARBA00022679"/>
    </source>
</evidence>
<dbReference type="Gene3D" id="1.20.120.1750">
    <property type="match status" value="1"/>
</dbReference>
<dbReference type="FunFam" id="3.30.40.10:FF:000358">
    <property type="entry name" value="RBR-type E3 ubiquitin transferase"/>
    <property type="match status" value="1"/>
</dbReference>
<dbReference type="InterPro" id="IPR006575">
    <property type="entry name" value="RWD_dom"/>
</dbReference>
<gene>
    <name evidence="12" type="ORF">LITE_LOCUS39428</name>
</gene>
<dbReference type="EMBL" id="CAMGYJ010000009">
    <property type="protein sequence ID" value="CAI0472902.1"/>
    <property type="molecule type" value="Genomic_DNA"/>
</dbReference>
<dbReference type="GO" id="GO:0008270">
    <property type="term" value="F:zinc ion binding"/>
    <property type="evidence" value="ECO:0007669"/>
    <property type="project" value="UniProtKB-KW"/>
</dbReference>
<protein>
    <recommendedName>
        <fullName evidence="14">RBR-type E3 ubiquitin transferase</fullName>
    </recommendedName>
</protein>
<evidence type="ECO:0000256" key="6">
    <source>
        <dbReference type="ARBA" id="ARBA00022786"/>
    </source>
</evidence>
<evidence type="ECO:0000313" key="12">
    <source>
        <dbReference type="EMBL" id="CAI0472902.1"/>
    </source>
</evidence>
<dbReference type="Pfam" id="PF26200">
    <property type="entry name" value="Rcat_RNF216"/>
    <property type="match status" value="1"/>
</dbReference>
<dbReference type="SMART" id="SM00591">
    <property type="entry name" value="RWD"/>
    <property type="match status" value="1"/>
</dbReference>
<feature type="domain" description="RING-type" evidence="9">
    <location>
        <begin position="223"/>
        <end position="271"/>
    </location>
</feature>
<evidence type="ECO:0000256" key="1">
    <source>
        <dbReference type="ARBA" id="ARBA00004906"/>
    </source>
</evidence>
<dbReference type="InterPro" id="IPR017907">
    <property type="entry name" value="Znf_RING_CS"/>
</dbReference>